<dbReference type="STRING" id="318479.A0A0N4U4E5"/>
<comment type="subcellular location">
    <subcellularLocation>
        <location evidence="1">Secreted</location>
    </subcellularLocation>
</comment>
<feature type="signal peptide" evidence="5">
    <location>
        <begin position="1"/>
        <end position="20"/>
    </location>
</feature>
<dbReference type="Pfam" id="PF01060">
    <property type="entry name" value="TTR-52"/>
    <property type="match status" value="1"/>
</dbReference>
<evidence type="ECO:0000256" key="5">
    <source>
        <dbReference type="SAM" id="SignalP"/>
    </source>
</evidence>
<accession>A0A0N4U4E5</accession>
<dbReference type="WBParaSite" id="DME_0000164901-mRNA-1">
    <property type="protein sequence ID" value="DME_0000164901-mRNA-1"/>
    <property type="gene ID" value="DME_0000164901"/>
</dbReference>
<dbReference type="Proteomes" id="UP000274756">
    <property type="component" value="Unassembled WGS sequence"/>
</dbReference>
<dbReference type="PANTHER" id="PTHR21700:SF126">
    <property type="entry name" value="TRANSTHYRETIN-LIKE FAMILY PROTEIN"/>
    <property type="match status" value="1"/>
</dbReference>
<sequence length="140" mass="15841">MKQTIYILFVLFAFFKPTASVRQQSIRVTGTLKCGDRPASNVHVKLWDEDDGPDRDDVLADKETDSNGYFDMEGSAHELLTIDPVLKIYHDCDDALLGQRKVKFLIPTKYITVGSHAKKPFNIGVLNLETIFPGEERKIL</sequence>
<proteinExistence type="inferred from homology"/>
<dbReference type="GO" id="GO:0009986">
    <property type="term" value="C:cell surface"/>
    <property type="evidence" value="ECO:0007669"/>
    <property type="project" value="InterPro"/>
</dbReference>
<evidence type="ECO:0000313" key="8">
    <source>
        <dbReference type="Proteomes" id="UP000274756"/>
    </source>
</evidence>
<evidence type="ECO:0000256" key="3">
    <source>
        <dbReference type="ARBA" id="ARBA00022525"/>
    </source>
</evidence>
<comment type="similarity">
    <text evidence="2">Belongs to the nematode transthyretin-like family.</text>
</comment>
<keyword evidence="4 5" id="KW-0732">Signal</keyword>
<dbReference type="InterPro" id="IPR001534">
    <property type="entry name" value="Transthyretin-like"/>
</dbReference>
<dbReference type="AlphaFoldDB" id="A0A0N4U4E5"/>
<keyword evidence="3" id="KW-0964">Secreted</keyword>
<protein>
    <submittedName>
        <fullName evidence="9">Transthyretin-like family protein</fullName>
    </submittedName>
</protein>
<evidence type="ECO:0000313" key="9">
    <source>
        <dbReference type="WBParaSite" id="DME_0000164901-mRNA-1"/>
    </source>
</evidence>
<reference evidence="9" key="1">
    <citation type="submission" date="2017-02" db="UniProtKB">
        <authorList>
            <consortium name="WormBaseParasite"/>
        </authorList>
    </citation>
    <scope>IDENTIFICATION</scope>
</reference>
<name>A0A0N4U4E5_DRAME</name>
<dbReference type="OrthoDB" id="5832063at2759"/>
<dbReference type="PANTHER" id="PTHR21700">
    <property type="entry name" value="TRANSTHYRETIN-LIKE FAMILY PROTEIN-RELATED"/>
    <property type="match status" value="1"/>
</dbReference>
<feature type="chain" id="PRO_5041119704" evidence="5">
    <location>
        <begin position="21"/>
        <end position="140"/>
    </location>
</feature>
<evidence type="ECO:0000313" key="7">
    <source>
        <dbReference type="Proteomes" id="UP000038040"/>
    </source>
</evidence>
<dbReference type="Gene3D" id="2.60.40.3330">
    <property type="match status" value="1"/>
</dbReference>
<dbReference type="Proteomes" id="UP000038040">
    <property type="component" value="Unplaced"/>
</dbReference>
<evidence type="ECO:0000313" key="6">
    <source>
        <dbReference type="EMBL" id="VDN56036.1"/>
    </source>
</evidence>
<organism evidence="7 9">
    <name type="scientific">Dracunculus medinensis</name>
    <name type="common">Guinea worm</name>
    <dbReference type="NCBI Taxonomy" id="318479"/>
    <lineage>
        <taxon>Eukaryota</taxon>
        <taxon>Metazoa</taxon>
        <taxon>Ecdysozoa</taxon>
        <taxon>Nematoda</taxon>
        <taxon>Chromadorea</taxon>
        <taxon>Rhabditida</taxon>
        <taxon>Spirurina</taxon>
        <taxon>Dracunculoidea</taxon>
        <taxon>Dracunculidae</taxon>
        <taxon>Dracunculus</taxon>
    </lineage>
</organism>
<keyword evidence="8" id="KW-1185">Reference proteome</keyword>
<dbReference type="EMBL" id="UYYG01001154">
    <property type="protein sequence ID" value="VDN56036.1"/>
    <property type="molecule type" value="Genomic_DNA"/>
</dbReference>
<dbReference type="GO" id="GO:0005576">
    <property type="term" value="C:extracellular region"/>
    <property type="evidence" value="ECO:0007669"/>
    <property type="project" value="UniProtKB-SubCell"/>
</dbReference>
<reference evidence="6 8" key="2">
    <citation type="submission" date="2018-11" db="EMBL/GenBank/DDBJ databases">
        <authorList>
            <consortium name="Pathogen Informatics"/>
        </authorList>
    </citation>
    <scope>NUCLEOTIDE SEQUENCE [LARGE SCALE GENOMIC DNA]</scope>
</reference>
<dbReference type="InterPro" id="IPR038479">
    <property type="entry name" value="Transthyretin-like_sf"/>
</dbReference>
<evidence type="ECO:0000256" key="1">
    <source>
        <dbReference type="ARBA" id="ARBA00004613"/>
    </source>
</evidence>
<evidence type="ECO:0000256" key="2">
    <source>
        <dbReference type="ARBA" id="ARBA00010112"/>
    </source>
</evidence>
<gene>
    <name evidence="6" type="ORF">DME_LOCUS6009</name>
</gene>
<evidence type="ECO:0000256" key="4">
    <source>
        <dbReference type="ARBA" id="ARBA00022729"/>
    </source>
</evidence>